<dbReference type="Gene3D" id="3.90.550.10">
    <property type="entry name" value="Spore Coat Polysaccharide Biosynthesis Protein SpsA, Chain A"/>
    <property type="match status" value="2"/>
</dbReference>
<sequence>MEMQQPTIYKNPNNFNRGAGTRLYPLTKKRAKHAIPLGANYRLIDIPGTADAVRQYLWLFEEHNVLEFLVLARDHLYRMDYERFIQVHADITVAALPMDEKHDTAFGLMKFAEKPKGEQLKAMKVDTTILGLDDERAKEMP</sequence>
<reference evidence="16" key="2">
    <citation type="submission" date="2019-10" db="EMBL/GenBank/DDBJ databases">
        <title>A de novo genome assembly of a pear dwarfing rootstock.</title>
        <authorList>
            <person name="Wang F."/>
            <person name="Wang J."/>
            <person name="Li S."/>
            <person name="Zhang Y."/>
            <person name="Fang M."/>
            <person name="Ma L."/>
            <person name="Zhao Y."/>
            <person name="Jiang S."/>
        </authorList>
    </citation>
    <scope>NUCLEOTIDE SEQUENCE [LARGE SCALE GENOMIC DNA]</scope>
</reference>
<comment type="similarity">
    <text evidence="4">Belongs to the bacterial/plant glucose-1-phosphate adenylyltransferase family.</text>
</comment>
<dbReference type="GO" id="GO:0000166">
    <property type="term" value="F:nucleotide binding"/>
    <property type="evidence" value="ECO:0007669"/>
    <property type="project" value="UniProtKB-KW"/>
</dbReference>
<dbReference type="InterPro" id="IPR011831">
    <property type="entry name" value="ADP-Glc_PPase"/>
</dbReference>
<evidence type="ECO:0000256" key="13">
    <source>
        <dbReference type="ARBA" id="ARBA00032494"/>
    </source>
</evidence>
<comment type="pathway">
    <text evidence="3">Glycan biosynthesis; starch biosynthesis.</text>
</comment>
<evidence type="ECO:0000256" key="6">
    <source>
        <dbReference type="ARBA" id="ARBA00022533"/>
    </source>
</evidence>
<protein>
    <recommendedName>
        <fullName evidence="5">glucose-1-phosphate adenylyltransferase</fullName>
        <ecNumber evidence="5">2.7.7.27</ecNumber>
    </recommendedName>
    <alternativeName>
        <fullName evidence="13">ADP-glucose pyrophosphorylase</fullName>
    </alternativeName>
    <alternativeName>
        <fullName evidence="12">ADP-glucose synthase</fullName>
    </alternativeName>
    <alternativeName>
        <fullName evidence="11">Alpha-D-glucose-1-phosphate adenyl transferase</fullName>
    </alternativeName>
</protein>
<keyword evidence="9" id="KW-0547">Nucleotide-binding</keyword>
<comment type="catalytic activity">
    <reaction evidence="1">
        <text>alpha-D-glucose 1-phosphate + ATP + H(+) = ADP-alpha-D-glucose + diphosphate</text>
        <dbReference type="Rhea" id="RHEA:12120"/>
        <dbReference type="ChEBI" id="CHEBI:15378"/>
        <dbReference type="ChEBI" id="CHEBI:30616"/>
        <dbReference type="ChEBI" id="CHEBI:33019"/>
        <dbReference type="ChEBI" id="CHEBI:57498"/>
        <dbReference type="ChEBI" id="CHEBI:58601"/>
        <dbReference type="EC" id="2.7.7.27"/>
    </reaction>
</comment>
<evidence type="ECO:0000256" key="9">
    <source>
        <dbReference type="ARBA" id="ARBA00022741"/>
    </source>
</evidence>
<dbReference type="GO" id="GO:0005978">
    <property type="term" value="P:glycogen biosynthetic process"/>
    <property type="evidence" value="ECO:0007669"/>
    <property type="project" value="InterPro"/>
</dbReference>
<proteinExistence type="inferred from homology"/>
<evidence type="ECO:0000259" key="14">
    <source>
        <dbReference type="Pfam" id="PF00483"/>
    </source>
</evidence>
<dbReference type="PANTHER" id="PTHR43523">
    <property type="entry name" value="GLUCOSE-1-PHOSPHATE ADENYLYLTRANSFERASE-RELATED"/>
    <property type="match status" value="1"/>
</dbReference>
<keyword evidence="16" id="KW-1185">Reference proteome</keyword>
<dbReference type="Proteomes" id="UP000327157">
    <property type="component" value="Chromosome 17"/>
</dbReference>
<evidence type="ECO:0000313" key="15">
    <source>
        <dbReference type="EMBL" id="KAB2610771.1"/>
    </source>
</evidence>
<dbReference type="GO" id="GO:0019252">
    <property type="term" value="P:starch biosynthetic process"/>
    <property type="evidence" value="ECO:0007669"/>
    <property type="project" value="UniProtKB-KW"/>
</dbReference>
<evidence type="ECO:0000256" key="4">
    <source>
        <dbReference type="ARBA" id="ARBA00010443"/>
    </source>
</evidence>
<dbReference type="SUPFAM" id="SSF53448">
    <property type="entry name" value="Nucleotide-diphospho-sugar transferases"/>
    <property type="match status" value="1"/>
</dbReference>
<evidence type="ECO:0000256" key="10">
    <source>
        <dbReference type="ARBA" id="ARBA00022922"/>
    </source>
</evidence>
<dbReference type="EC" id="2.7.7.27" evidence="5"/>
<reference evidence="15 16" key="3">
    <citation type="submission" date="2019-11" db="EMBL/GenBank/DDBJ databases">
        <title>A de novo genome assembly of a pear dwarfing rootstock.</title>
        <authorList>
            <person name="Wang F."/>
            <person name="Wang J."/>
            <person name="Li S."/>
            <person name="Zhang Y."/>
            <person name="Fang M."/>
            <person name="Ma L."/>
            <person name="Zhao Y."/>
            <person name="Jiang S."/>
        </authorList>
    </citation>
    <scope>NUCLEOTIDE SEQUENCE [LARGE SCALE GENOMIC DNA]</scope>
    <source>
        <strain evidence="15">S2</strain>
        <tissue evidence="15">Leaf</tissue>
    </source>
</reference>
<evidence type="ECO:0000256" key="8">
    <source>
        <dbReference type="ARBA" id="ARBA00022695"/>
    </source>
</evidence>
<gene>
    <name evidence="15" type="ORF">D8674_018803</name>
</gene>
<keyword evidence="8" id="KW-0548">Nucleotidyltransferase</keyword>
<keyword evidence="7" id="KW-0808">Transferase</keyword>
<keyword evidence="6" id="KW-0021">Allosteric enzyme</keyword>
<evidence type="ECO:0000256" key="5">
    <source>
        <dbReference type="ARBA" id="ARBA00012460"/>
    </source>
</evidence>
<evidence type="ECO:0000256" key="12">
    <source>
        <dbReference type="ARBA" id="ARBA00030817"/>
    </source>
</evidence>
<dbReference type="Pfam" id="PF00483">
    <property type="entry name" value="NTP_transferase"/>
    <property type="match status" value="2"/>
</dbReference>
<accession>A0A5N5GAJ4</accession>
<feature type="domain" description="Nucleotidyl transferase" evidence="14">
    <location>
        <begin position="18"/>
        <end position="47"/>
    </location>
</feature>
<dbReference type="OrthoDB" id="1669524at2759"/>
<evidence type="ECO:0000256" key="7">
    <source>
        <dbReference type="ARBA" id="ARBA00022679"/>
    </source>
</evidence>
<evidence type="ECO:0000256" key="3">
    <source>
        <dbReference type="ARBA" id="ARBA00004727"/>
    </source>
</evidence>
<feature type="domain" description="Nucleotidyl transferase" evidence="14">
    <location>
        <begin position="48"/>
        <end position="115"/>
    </location>
</feature>
<dbReference type="PANTHER" id="PTHR43523:SF12">
    <property type="entry name" value="GLUCOSE-1-PHOSPHATE ADENYLYLTRANSFERASE LARGE SUBUNIT 1, CHLOROPLASTIC-RELATED"/>
    <property type="match status" value="1"/>
</dbReference>
<dbReference type="GO" id="GO:0008878">
    <property type="term" value="F:glucose-1-phosphate adenylyltransferase activity"/>
    <property type="evidence" value="ECO:0007669"/>
    <property type="project" value="UniProtKB-EC"/>
</dbReference>
<organism evidence="15 16">
    <name type="scientific">Pyrus ussuriensis x Pyrus communis</name>
    <dbReference type="NCBI Taxonomy" id="2448454"/>
    <lineage>
        <taxon>Eukaryota</taxon>
        <taxon>Viridiplantae</taxon>
        <taxon>Streptophyta</taxon>
        <taxon>Embryophyta</taxon>
        <taxon>Tracheophyta</taxon>
        <taxon>Spermatophyta</taxon>
        <taxon>Magnoliopsida</taxon>
        <taxon>eudicotyledons</taxon>
        <taxon>Gunneridae</taxon>
        <taxon>Pentapetalae</taxon>
        <taxon>rosids</taxon>
        <taxon>fabids</taxon>
        <taxon>Rosales</taxon>
        <taxon>Rosaceae</taxon>
        <taxon>Amygdaloideae</taxon>
        <taxon>Maleae</taxon>
        <taxon>Pyrus</taxon>
    </lineage>
</organism>
<evidence type="ECO:0000256" key="1">
    <source>
        <dbReference type="ARBA" id="ARBA00000956"/>
    </source>
</evidence>
<evidence type="ECO:0000313" key="16">
    <source>
        <dbReference type="Proteomes" id="UP000327157"/>
    </source>
</evidence>
<evidence type="ECO:0000256" key="2">
    <source>
        <dbReference type="ARBA" id="ARBA00002231"/>
    </source>
</evidence>
<reference evidence="15 16" key="1">
    <citation type="submission" date="2019-09" db="EMBL/GenBank/DDBJ databases">
        <authorList>
            <person name="Ou C."/>
        </authorList>
    </citation>
    <scope>NUCLEOTIDE SEQUENCE [LARGE SCALE GENOMIC DNA]</scope>
    <source>
        <strain evidence="15">S2</strain>
        <tissue evidence="15">Leaf</tissue>
    </source>
</reference>
<name>A0A5N5GAJ4_9ROSA</name>
<dbReference type="AlphaFoldDB" id="A0A5N5GAJ4"/>
<comment type="function">
    <text evidence="2">This protein plays a role in synthesis of starch. It catalyzes the synthesis of the activated glycosyl donor, ADP-glucose from Glc-1-P and ATP.</text>
</comment>
<keyword evidence="10" id="KW-0750">Starch biosynthesis</keyword>
<comment type="caution">
    <text evidence="15">The sequence shown here is derived from an EMBL/GenBank/DDBJ whole genome shotgun (WGS) entry which is preliminary data.</text>
</comment>
<dbReference type="EMBL" id="SMOL01000487">
    <property type="protein sequence ID" value="KAB2610771.1"/>
    <property type="molecule type" value="Genomic_DNA"/>
</dbReference>
<evidence type="ECO:0000256" key="11">
    <source>
        <dbReference type="ARBA" id="ARBA00030645"/>
    </source>
</evidence>
<dbReference type="InterPro" id="IPR029044">
    <property type="entry name" value="Nucleotide-diphossugar_trans"/>
</dbReference>
<dbReference type="InterPro" id="IPR005835">
    <property type="entry name" value="NTP_transferase_dom"/>
</dbReference>